<protein>
    <submittedName>
        <fullName evidence="1">Uncharacterized protein</fullName>
    </submittedName>
</protein>
<dbReference type="Proteomes" id="UP001285441">
    <property type="component" value="Unassembled WGS sequence"/>
</dbReference>
<comment type="caution">
    <text evidence="1">The sequence shown here is derived from an EMBL/GenBank/DDBJ whole genome shotgun (WGS) entry which is preliminary data.</text>
</comment>
<evidence type="ECO:0000313" key="2">
    <source>
        <dbReference type="Proteomes" id="UP001285441"/>
    </source>
</evidence>
<name>A0AAE0N368_9PEZI</name>
<evidence type="ECO:0000313" key="1">
    <source>
        <dbReference type="EMBL" id="KAK3368458.1"/>
    </source>
</evidence>
<reference evidence="1" key="1">
    <citation type="journal article" date="2023" name="Mol. Phylogenet. Evol.">
        <title>Genome-scale phylogeny and comparative genomics of the fungal order Sordariales.</title>
        <authorList>
            <person name="Hensen N."/>
            <person name="Bonometti L."/>
            <person name="Westerberg I."/>
            <person name="Brannstrom I.O."/>
            <person name="Guillou S."/>
            <person name="Cros-Aarteil S."/>
            <person name="Calhoun S."/>
            <person name="Haridas S."/>
            <person name="Kuo A."/>
            <person name="Mondo S."/>
            <person name="Pangilinan J."/>
            <person name="Riley R."/>
            <person name="LaButti K."/>
            <person name="Andreopoulos B."/>
            <person name="Lipzen A."/>
            <person name="Chen C."/>
            <person name="Yan M."/>
            <person name="Daum C."/>
            <person name="Ng V."/>
            <person name="Clum A."/>
            <person name="Steindorff A."/>
            <person name="Ohm R.A."/>
            <person name="Martin F."/>
            <person name="Silar P."/>
            <person name="Natvig D.O."/>
            <person name="Lalanne C."/>
            <person name="Gautier V."/>
            <person name="Ament-Velasquez S.L."/>
            <person name="Kruys A."/>
            <person name="Hutchinson M.I."/>
            <person name="Powell A.J."/>
            <person name="Barry K."/>
            <person name="Miller A.N."/>
            <person name="Grigoriev I.V."/>
            <person name="Debuchy R."/>
            <person name="Gladieux P."/>
            <person name="Hiltunen Thoren M."/>
            <person name="Johannesson H."/>
        </authorList>
    </citation>
    <scope>NUCLEOTIDE SEQUENCE</scope>
    <source>
        <strain evidence="1">CBS 232.78</strain>
    </source>
</reference>
<reference evidence="1" key="2">
    <citation type="submission" date="2023-06" db="EMBL/GenBank/DDBJ databases">
        <authorList>
            <consortium name="Lawrence Berkeley National Laboratory"/>
            <person name="Haridas S."/>
            <person name="Hensen N."/>
            <person name="Bonometti L."/>
            <person name="Westerberg I."/>
            <person name="Brannstrom I.O."/>
            <person name="Guillou S."/>
            <person name="Cros-Aarteil S."/>
            <person name="Calhoun S."/>
            <person name="Kuo A."/>
            <person name="Mondo S."/>
            <person name="Pangilinan J."/>
            <person name="Riley R."/>
            <person name="LaButti K."/>
            <person name="Andreopoulos B."/>
            <person name="Lipzen A."/>
            <person name="Chen C."/>
            <person name="Yanf M."/>
            <person name="Daum C."/>
            <person name="Ng V."/>
            <person name="Clum A."/>
            <person name="Steindorff A."/>
            <person name="Ohm R."/>
            <person name="Martin F."/>
            <person name="Silar P."/>
            <person name="Natvig D."/>
            <person name="Lalanne C."/>
            <person name="Gautier V."/>
            <person name="Ament-velasquez S.L."/>
            <person name="Kruys A."/>
            <person name="Hutchinson M.I."/>
            <person name="Powell A.J."/>
            <person name="Barry K."/>
            <person name="Miller A.N."/>
            <person name="Grigoriev I.V."/>
            <person name="Debuchy R."/>
            <person name="Gladieux P."/>
            <person name="Thoren M.H."/>
            <person name="Johannesson H."/>
        </authorList>
    </citation>
    <scope>NUCLEOTIDE SEQUENCE</scope>
    <source>
        <strain evidence="1">CBS 232.78</strain>
    </source>
</reference>
<sequence length="319" mass="35443">MIRTVSTHSCAADALLFLRIRQLDNGSMASSSAQVKPLVNAFSELGTFKALAEYTDKTVSRTKMYDGFVDAVREDSVQEQNLSLLALASIGKSLHQFDDQAEGYGFRKGTDKGRCQDAIQDALTTLLPPMLRLHIGEAIKQYNEFIQQNPSDPLRAKPVPVAPLHPCKEKTNSFKTSLVETSFQKKASSTNSRMNALFVYTYLQHQGQVPDALQQYGRFNGTTFLKADDARNRLPQLPIWLDSNTAAAEGATYSEILRKMAWADKVDQKGPRVGQKGLSELKDNTAFLKSILERAPLTGLYMPPHEYELSTATSKSCKR</sequence>
<dbReference type="EMBL" id="JAULSW010000010">
    <property type="protein sequence ID" value="KAK3368458.1"/>
    <property type="molecule type" value="Genomic_DNA"/>
</dbReference>
<accession>A0AAE0N368</accession>
<dbReference type="AlphaFoldDB" id="A0AAE0N368"/>
<proteinExistence type="predicted"/>
<gene>
    <name evidence="1" type="ORF">B0H63DRAFT_565144</name>
</gene>
<organism evidence="1 2">
    <name type="scientific">Podospora didyma</name>
    <dbReference type="NCBI Taxonomy" id="330526"/>
    <lineage>
        <taxon>Eukaryota</taxon>
        <taxon>Fungi</taxon>
        <taxon>Dikarya</taxon>
        <taxon>Ascomycota</taxon>
        <taxon>Pezizomycotina</taxon>
        <taxon>Sordariomycetes</taxon>
        <taxon>Sordariomycetidae</taxon>
        <taxon>Sordariales</taxon>
        <taxon>Podosporaceae</taxon>
        <taxon>Podospora</taxon>
    </lineage>
</organism>
<keyword evidence="2" id="KW-1185">Reference proteome</keyword>